<reference evidence="3" key="1">
    <citation type="submission" date="2016-10" db="EMBL/GenBank/DDBJ databases">
        <authorList>
            <person name="Varghese N."/>
            <person name="Submissions S."/>
        </authorList>
    </citation>
    <scope>NUCLEOTIDE SEQUENCE [LARGE SCALE GENOMIC DNA]</scope>
    <source>
        <strain evidence="3">DSM 26382</strain>
    </source>
</reference>
<dbReference type="PANTHER" id="PTHR37533">
    <property type="entry name" value="FLAGELLAR HOOK-LENGTH CONTROL PROTEIN"/>
    <property type="match status" value="1"/>
</dbReference>
<dbReference type="RefSeq" id="WP_017676449.1">
    <property type="nucleotide sequence ID" value="NZ_FMZQ01000001.1"/>
</dbReference>
<dbReference type="InterPro" id="IPR021136">
    <property type="entry name" value="Flagellar_hook_control-like_C"/>
</dbReference>
<dbReference type="InterPro" id="IPR052563">
    <property type="entry name" value="FliK"/>
</dbReference>
<keyword evidence="3" id="KW-1185">Reference proteome</keyword>
<proteinExistence type="predicted"/>
<evidence type="ECO:0000313" key="3">
    <source>
        <dbReference type="Proteomes" id="UP000199467"/>
    </source>
</evidence>
<dbReference type="AlphaFoldDB" id="A0A1G6IQA8"/>
<organism evidence="2 3">
    <name type="scientific">Ectopseudomonas chengduensis</name>
    <dbReference type="NCBI Taxonomy" id="489632"/>
    <lineage>
        <taxon>Bacteria</taxon>
        <taxon>Pseudomonadati</taxon>
        <taxon>Pseudomonadota</taxon>
        <taxon>Gammaproteobacteria</taxon>
        <taxon>Pseudomonadales</taxon>
        <taxon>Pseudomonadaceae</taxon>
        <taxon>Ectopseudomonas</taxon>
    </lineage>
</organism>
<keyword evidence="2" id="KW-0966">Cell projection</keyword>
<protein>
    <submittedName>
        <fullName evidence="2">Flagellar hook-length control protein FliK</fullName>
    </submittedName>
</protein>
<dbReference type="EMBL" id="FMZQ01000001">
    <property type="protein sequence ID" value="SDC08657.1"/>
    <property type="molecule type" value="Genomic_DNA"/>
</dbReference>
<gene>
    <name evidence="2" type="ORF">SAMN05216576_101373</name>
</gene>
<evidence type="ECO:0000313" key="2">
    <source>
        <dbReference type="EMBL" id="SDC08657.1"/>
    </source>
</evidence>
<dbReference type="InterPro" id="IPR038610">
    <property type="entry name" value="FliK-like_C_sf"/>
</dbReference>
<accession>A0A1G6IQA8</accession>
<keyword evidence="2" id="KW-0969">Cilium</keyword>
<dbReference type="Pfam" id="PF02120">
    <property type="entry name" value="Flg_hook"/>
    <property type="match status" value="1"/>
</dbReference>
<dbReference type="PANTHER" id="PTHR37533:SF2">
    <property type="entry name" value="FLAGELLAR HOOK-LENGTH CONTROL PROTEIN"/>
    <property type="match status" value="1"/>
</dbReference>
<dbReference type="Gene3D" id="3.30.750.140">
    <property type="match status" value="1"/>
</dbReference>
<keyword evidence="2" id="KW-0282">Flagellum</keyword>
<dbReference type="CDD" id="cd17470">
    <property type="entry name" value="T3SS_Flik_C"/>
    <property type="match status" value="1"/>
</dbReference>
<evidence type="ECO:0000256" key="1">
    <source>
        <dbReference type="SAM" id="MobiDB-lite"/>
    </source>
</evidence>
<name>A0A1G6IQA8_9GAMM</name>
<sequence>MLQAINANAQVNLTDSAVQTLPAGFSQALGTGGETASFDLQLAVQGFIAAEPGVPLSEEAAAVKVTLSEADAEQWLASMLDQQAVHIEARETPEQVLHEPLHQDGSEQVEQAAALPAELLGQPQPQLQPREQLPAQPSHSASAPALSQQPLSPQVAAPIPQMAAEIAIQTAAPAMATEVIETSDLERLPSISTDADKTIPGSATSSAATATPLTAERPLKLHAPQTQWGEQMLASLREHVELQINQRIQNATIRLDPPELGSLEIFLSHESGRLSVQLSAANADVARLLQQTSERLRQELVGQNFVQVNVQVSADAQGGRQQQQAQAQRWLVEDEVAAAVALPAGGERNGAQSTSDVLVTV</sequence>
<dbReference type="Proteomes" id="UP000199467">
    <property type="component" value="Unassembled WGS sequence"/>
</dbReference>
<feature type="compositionally biased region" description="Low complexity" evidence="1">
    <location>
        <begin position="202"/>
        <end position="211"/>
    </location>
</feature>
<feature type="region of interest" description="Disordered" evidence="1">
    <location>
        <begin position="128"/>
        <end position="154"/>
    </location>
</feature>
<feature type="region of interest" description="Disordered" evidence="1">
    <location>
        <begin position="192"/>
        <end position="216"/>
    </location>
</feature>